<organism evidence="2 3">
    <name type="scientific">Candidatus Roizmanbacteria bacterium RIFCSPLOWO2_01_FULL_41_22</name>
    <dbReference type="NCBI Taxonomy" id="1802067"/>
    <lineage>
        <taxon>Bacteria</taxon>
        <taxon>Candidatus Roizmaniibacteriota</taxon>
    </lineage>
</organism>
<proteinExistence type="predicted"/>
<accession>A0A1F7J937</accession>
<dbReference type="Proteomes" id="UP000176480">
    <property type="component" value="Unassembled WGS sequence"/>
</dbReference>
<comment type="caution">
    <text evidence="2">The sequence shown here is derived from an EMBL/GenBank/DDBJ whole genome shotgun (WGS) entry which is preliminary data.</text>
</comment>
<sequence>MKRVNRVQRIARHEEKAVVKRIFLLSVVSIALIVFIFTIGINLLGNFADFLESLFGPDDTSQNSESAPVAPIIDTLPASTNQERIKVAGFSGSATKVEIYLDVRKVDEVETSDGRFEFSDFLLSQGENKISLKAINNNGDSSDFSKVVTVVLDMEPPELQIDSPNDGQHFSGDNRVKITGKTEAVAQVFAQGFLANVDANGEFEVTIPLEVEGENKIEIKAVDDAGNTETKELKLHFKK</sequence>
<keyword evidence="1" id="KW-0812">Transmembrane</keyword>
<keyword evidence="1" id="KW-0472">Membrane</keyword>
<dbReference type="InterPro" id="IPR013783">
    <property type="entry name" value="Ig-like_fold"/>
</dbReference>
<dbReference type="STRING" id="1802067.A2966_01605"/>
<gene>
    <name evidence="2" type="ORF">A2966_01605</name>
</gene>
<dbReference type="Gene3D" id="2.60.40.10">
    <property type="entry name" value="Immunoglobulins"/>
    <property type="match status" value="2"/>
</dbReference>
<protein>
    <recommendedName>
        <fullName evidence="4">Bacterial Ig domain-containing protein</fullName>
    </recommendedName>
</protein>
<dbReference type="AlphaFoldDB" id="A0A1F7J937"/>
<reference evidence="2 3" key="1">
    <citation type="journal article" date="2016" name="Nat. Commun.">
        <title>Thousands of microbial genomes shed light on interconnected biogeochemical processes in an aquifer system.</title>
        <authorList>
            <person name="Anantharaman K."/>
            <person name="Brown C.T."/>
            <person name="Hug L.A."/>
            <person name="Sharon I."/>
            <person name="Castelle C.J."/>
            <person name="Probst A.J."/>
            <person name="Thomas B.C."/>
            <person name="Singh A."/>
            <person name="Wilkins M.J."/>
            <person name="Karaoz U."/>
            <person name="Brodie E.L."/>
            <person name="Williams K.H."/>
            <person name="Hubbard S.S."/>
            <person name="Banfield J.F."/>
        </authorList>
    </citation>
    <scope>NUCLEOTIDE SEQUENCE [LARGE SCALE GENOMIC DNA]</scope>
</reference>
<dbReference type="EMBL" id="MGAR01000014">
    <property type="protein sequence ID" value="OGK52127.1"/>
    <property type="molecule type" value="Genomic_DNA"/>
</dbReference>
<keyword evidence="1" id="KW-1133">Transmembrane helix</keyword>
<evidence type="ECO:0008006" key="4">
    <source>
        <dbReference type="Google" id="ProtNLM"/>
    </source>
</evidence>
<name>A0A1F7J937_9BACT</name>
<evidence type="ECO:0000313" key="2">
    <source>
        <dbReference type="EMBL" id="OGK52127.1"/>
    </source>
</evidence>
<feature type="transmembrane region" description="Helical" evidence="1">
    <location>
        <begin position="21"/>
        <end position="44"/>
    </location>
</feature>
<dbReference type="Pfam" id="PF09136">
    <property type="entry name" value="Glucodextran_B"/>
    <property type="match status" value="1"/>
</dbReference>
<evidence type="ECO:0000313" key="3">
    <source>
        <dbReference type="Proteomes" id="UP000176480"/>
    </source>
</evidence>
<evidence type="ECO:0000256" key="1">
    <source>
        <dbReference type="SAM" id="Phobius"/>
    </source>
</evidence>